<comment type="similarity">
    <text evidence="1">Belongs to the LDH2/MDH2 oxidoreductase family.</text>
</comment>
<dbReference type="InterPro" id="IPR003767">
    <property type="entry name" value="Malate/L-lactate_DH-like"/>
</dbReference>
<dbReference type="SUPFAM" id="SSF89733">
    <property type="entry name" value="L-sulfolactate dehydrogenase-like"/>
    <property type="match status" value="1"/>
</dbReference>
<organism evidence="3">
    <name type="scientific">uncultured spirochete</name>
    <dbReference type="NCBI Taxonomy" id="156406"/>
    <lineage>
        <taxon>Bacteria</taxon>
        <taxon>Pseudomonadati</taxon>
        <taxon>Spirochaetota</taxon>
        <taxon>Spirochaetia</taxon>
        <taxon>Spirochaetales</taxon>
        <taxon>environmental samples</taxon>
    </lineage>
</organism>
<evidence type="ECO:0000313" key="3">
    <source>
        <dbReference type="EMBL" id="SLM19088.1"/>
    </source>
</evidence>
<dbReference type="InterPro" id="IPR036111">
    <property type="entry name" value="Mal/L-sulfo/L-lacto_DH-like_sf"/>
</dbReference>
<dbReference type="Pfam" id="PF02615">
    <property type="entry name" value="Ldh_2"/>
    <property type="match status" value="1"/>
</dbReference>
<dbReference type="InterPro" id="IPR043144">
    <property type="entry name" value="Mal/L-sulf/L-lact_DH-like_ah"/>
</dbReference>
<dbReference type="AlphaFoldDB" id="A0A3P3XS21"/>
<protein>
    <submittedName>
        <fullName evidence="3">Malate dehydrogenase</fullName>
        <ecNumber evidence="3">1.1.1.37</ecNumber>
    </submittedName>
</protein>
<name>A0A3P3XS21_9SPIR</name>
<dbReference type="GO" id="GO:0030060">
    <property type="term" value="F:L-malate dehydrogenase (NAD+) activity"/>
    <property type="evidence" value="ECO:0007669"/>
    <property type="project" value="UniProtKB-EC"/>
</dbReference>
<accession>A0A3P3XS21</accession>
<dbReference type="Gene3D" id="3.30.1370.60">
    <property type="entry name" value="Hypothetical oxidoreductase yiak, domain 2"/>
    <property type="match status" value="1"/>
</dbReference>
<dbReference type="EC" id="1.1.1.37" evidence="3"/>
<keyword evidence="2 3" id="KW-0560">Oxidoreductase</keyword>
<evidence type="ECO:0000256" key="2">
    <source>
        <dbReference type="ARBA" id="ARBA00023002"/>
    </source>
</evidence>
<sequence>MSHKIRIERMKLEQFCAAVFMKLGLSPDEAQDSAEILVAADARGIESHGVGRLWRYKNGLQRGIMAGSACATELRKTPLSLVLDANGAMGLSLSKRTMMRIIEKAKIGGAAFSSVRNSNHFGIAGYYTEMAARNDMIGICMTNTAALGVPTFGRKAMFGTNPIAFSIPAHDGRMFTLDMATTVVTRGKIEVYDREQKPLPGGWAVNTKGVGTSDAHSLLEDMLYQRGGGILPLGGEGELFSGYKGYGLAEVVDIMTAILSGGVFGQAVMDSKATSARVCHFFGAIRLDLFRNPEEIKSDMDRLLSELENAEPAEGCERVYYAGLKEHEAEAESARIGVPLSEKVAAQLRQIGEELGVAVPFTF</sequence>
<dbReference type="EMBL" id="FWDO01000005">
    <property type="protein sequence ID" value="SLM19088.1"/>
    <property type="molecule type" value="Genomic_DNA"/>
</dbReference>
<dbReference type="PANTHER" id="PTHR11091:SF0">
    <property type="entry name" value="MALATE DEHYDROGENASE"/>
    <property type="match status" value="1"/>
</dbReference>
<evidence type="ECO:0000256" key="1">
    <source>
        <dbReference type="ARBA" id="ARBA00006056"/>
    </source>
</evidence>
<dbReference type="PANTHER" id="PTHR11091">
    <property type="entry name" value="OXIDOREDUCTASE-RELATED"/>
    <property type="match status" value="1"/>
</dbReference>
<gene>
    <name evidence="3" type="primary">mdh</name>
    <name evidence="3" type="ORF">SPIRO4BDMA_50603</name>
</gene>
<dbReference type="InterPro" id="IPR043143">
    <property type="entry name" value="Mal/L-sulf/L-lact_DH-like_NADP"/>
</dbReference>
<proteinExistence type="inferred from homology"/>
<dbReference type="Gene3D" id="1.10.1530.10">
    <property type="match status" value="1"/>
</dbReference>
<reference evidence="3" key="1">
    <citation type="submission" date="2017-02" db="EMBL/GenBank/DDBJ databases">
        <authorList>
            <person name="Regsiter A."/>
            <person name="William W."/>
        </authorList>
    </citation>
    <scope>NUCLEOTIDE SEQUENCE</scope>
    <source>
        <strain evidence="3">BdmA 4</strain>
    </source>
</reference>